<feature type="transmembrane region" description="Helical" evidence="1">
    <location>
        <begin position="24"/>
        <end position="46"/>
    </location>
</feature>
<comment type="caution">
    <text evidence="2">The sequence shown here is derived from an EMBL/GenBank/DDBJ whole genome shotgun (WGS) entry which is preliminary data.</text>
</comment>
<feature type="transmembrane region" description="Helical" evidence="1">
    <location>
        <begin position="174"/>
        <end position="194"/>
    </location>
</feature>
<dbReference type="RefSeq" id="WP_238282634.1">
    <property type="nucleotide sequence ID" value="NZ_BPQL01000184.1"/>
</dbReference>
<sequence>MSDLDKALADIVAIRSQLVRGTAFSGYGSAAFAATAGLALATATAQSLLLDDPDGRPLTYFGAWIVTAVIALMLIGAEMRARARRHTGGLRDAMIHDAVEQFLPAGATGALLAMVLARVSPENLWLLPGLWQVLVSLGIFAGIRVMPRGVALVGAWYLVAGLAVLVVSGEGRHLSPWAMGVPFAVGQALMALVIRAASEANDAQD</sequence>
<name>A0ABV2LCF3_9HYPH</name>
<reference evidence="2 3" key="1">
    <citation type="submission" date="2024-06" db="EMBL/GenBank/DDBJ databases">
        <title>Genomic Encyclopedia of Type Strains, Phase IV (KMG-IV): sequencing the most valuable type-strain genomes for metagenomic binning, comparative biology and taxonomic classification.</title>
        <authorList>
            <person name="Goeker M."/>
        </authorList>
    </citation>
    <scope>NUCLEOTIDE SEQUENCE [LARGE SCALE GENOMIC DNA]</scope>
    <source>
        <strain evidence="2 3">DSM 21331</strain>
    </source>
</reference>
<gene>
    <name evidence="2" type="ORF">ABID43_005095</name>
</gene>
<keyword evidence="1" id="KW-1133">Transmembrane helix</keyword>
<feature type="transmembrane region" description="Helical" evidence="1">
    <location>
        <begin position="58"/>
        <end position="77"/>
    </location>
</feature>
<proteinExistence type="predicted"/>
<feature type="transmembrane region" description="Helical" evidence="1">
    <location>
        <begin position="98"/>
        <end position="119"/>
    </location>
</feature>
<organism evidence="2 3">
    <name type="scientific">Methylobacterium goesingense</name>
    <dbReference type="NCBI Taxonomy" id="243690"/>
    <lineage>
        <taxon>Bacteria</taxon>
        <taxon>Pseudomonadati</taxon>
        <taxon>Pseudomonadota</taxon>
        <taxon>Alphaproteobacteria</taxon>
        <taxon>Hyphomicrobiales</taxon>
        <taxon>Methylobacteriaceae</taxon>
        <taxon>Methylobacterium</taxon>
    </lineage>
</organism>
<feature type="transmembrane region" description="Helical" evidence="1">
    <location>
        <begin position="125"/>
        <end position="143"/>
    </location>
</feature>
<keyword evidence="3" id="KW-1185">Reference proteome</keyword>
<dbReference type="Proteomes" id="UP001549145">
    <property type="component" value="Unassembled WGS sequence"/>
</dbReference>
<evidence type="ECO:0000313" key="3">
    <source>
        <dbReference type="Proteomes" id="UP001549145"/>
    </source>
</evidence>
<keyword evidence="1" id="KW-0812">Transmembrane</keyword>
<keyword evidence="1" id="KW-0472">Membrane</keyword>
<evidence type="ECO:0000313" key="2">
    <source>
        <dbReference type="EMBL" id="MET3695526.1"/>
    </source>
</evidence>
<protein>
    <submittedName>
        <fullName evidence="2">Uncharacterized protein</fullName>
    </submittedName>
</protein>
<evidence type="ECO:0000256" key="1">
    <source>
        <dbReference type="SAM" id="Phobius"/>
    </source>
</evidence>
<accession>A0ABV2LCF3</accession>
<feature type="transmembrane region" description="Helical" evidence="1">
    <location>
        <begin position="150"/>
        <end position="168"/>
    </location>
</feature>
<dbReference type="EMBL" id="JBEPMM010000030">
    <property type="protein sequence ID" value="MET3695526.1"/>
    <property type="molecule type" value="Genomic_DNA"/>
</dbReference>